<dbReference type="GO" id="GO:0005506">
    <property type="term" value="F:iron ion binding"/>
    <property type="evidence" value="ECO:0007669"/>
    <property type="project" value="TreeGrafter"/>
</dbReference>
<dbReference type="InterPro" id="IPR001109">
    <property type="entry name" value="Hydrogenase_HupF/HypC"/>
</dbReference>
<dbReference type="NCBIfam" id="TIGR00074">
    <property type="entry name" value="hypC_hupF"/>
    <property type="match status" value="1"/>
</dbReference>
<dbReference type="PRINTS" id="PR00445">
    <property type="entry name" value="HUPFHYPC"/>
</dbReference>
<protein>
    <recommendedName>
        <fullName evidence="4">Hydrogenase</fullName>
    </recommendedName>
</protein>
<dbReference type="EMBL" id="FMJB01000065">
    <property type="protein sequence ID" value="SCM69655.1"/>
    <property type="molecule type" value="Genomic_DNA"/>
</dbReference>
<dbReference type="RefSeq" id="WP_072709500.1">
    <property type="nucleotide sequence ID" value="NZ_FMJB01000065.1"/>
</dbReference>
<sequence length="106" mass="11155">MCVGVPMQVLSVDGIAARATDGREEALIDLSLTGPVQVGDWILTFLGAAREIITEDEARKITAALDGLRNLMEGNDLGDAFADLDNRAPQLPPHLQAALDAGKTTA</sequence>
<proteinExistence type="inferred from homology"/>
<dbReference type="Pfam" id="PF01455">
    <property type="entry name" value="HupF_HypC"/>
    <property type="match status" value="1"/>
</dbReference>
<dbReference type="GO" id="GO:1902670">
    <property type="term" value="F:carbon dioxide binding"/>
    <property type="evidence" value="ECO:0007669"/>
    <property type="project" value="TreeGrafter"/>
</dbReference>
<reference evidence="3" key="1">
    <citation type="submission" date="2016-09" db="EMBL/GenBank/DDBJ databases">
        <authorList>
            <person name="Wibberg D."/>
        </authorList>
    </citation>
    <scope>NUCLEOTIDE SEQUENCE [LARGE SCALE GENOMIC DNA]</scope>
</reference>
<gene>
    <name evidence="2" type="ORF">KARMA_3895</name>
</gene>
<comment type="similarity">
    <text evidence="1">Belongs to the HupF/HypC family.</text>
</comment>
<keyword evidence="3" id="KW-1185">Reference proteome</keyword>
<dbReference type="PROSITE" id="PS01097">
    <property type="entry name" value="HUPF_HYPC"/>
    <property type="match status" value="1"/>
</dbReference>
<dbReference type="AlphaFoldDB" id="A0A1M4N6U4"/>
<name>A0A1M4N6U4_9RHOB</name>
<dbReference type="InterPro" id="IPR019812">
    <property type="entry name" value="Hydgase_assmbl_chp_CS"/>
</dbReference>
<dbReference type="SUPFAM" id="SSF159127">
    <property type="entry name" value="HupF/HypC-like"/>
    <property type="match status" value="1"/>
</dbReference>
<evidence type="ECO:0000313" key="3">
    <source>
        <dbReference type="Proteomes" id="UP000184085"/>
    </source>
</evidence>
<dbReference type="Proteomes" id="UP000184085">
    <property type="component" value="Unassembled WGS sequence"/>
</dbReference>
<evidence type="ECO:0000313" key="2">
    <source>
        <dbReference type="EMBL" id="SCM69655.1"/>
    </source>
</evidence>
<evidence type="ECO:0000256" key="1">
    <source>
        <dbReference type="ARBA" id="ARBA00006018"/>
    </source>
</evidence>
<dbReference type="PANTHER" id="PTHR35177:SF1">
    <property type="entry name" value="HYDROGENASE MATURATION FACTOR HYPC"/>
    <property type="match status" value="1"/>
</dbReference>
<dbReference type="Gene3D" id="2.30.30.140">
    <property type="match status" value="1"/>
</dbReference>
<dbReference type="GO" id="GO:0051604">
    <property type="term" value="P:protein maturation"/>
    <property type="evidence" value="ECO:0007669"/>
    <property type="project" value="TreeGrafter"/>
</dbReference>
<organism evidence="2 3">
    <name type="scientific">Donghicola eburneus</name>
    <dbReference type="NCBI Taxonomy" id="393278"/>
    <lineage>
        <taxon>Bacteria</taxon>
        <taxon>Pseudomonadati</taxon>
        <taxon>Pseudomonadota</taxon>
        <taxon>Alphaproteobacteria</taxon>
        <taxon>Rhodobacterales</taxon>
        <taxon>Roseobacteraceae</taxon>
        <taxon>Donghicola</taxon>
    </lineage>
</organism>
<dbReference type="PANTHER" id="PTHR35177">
    <property type="entry name" value="HYDROGENASE MATURATION FACTOR HYBG"/>
    <property type="match status" value="1"/>
</dbReference>
<evidence type="ECO:0008006" key="4">
    <source>
        <dbReference type="Google" id="ProtNLM"/>
    </source>
</evidence>
<accession>A0A1M4N6U4</accession>